<proteinExistence type="predicted"/>
<feature type="region of interest" description="Disordered" evidence="1">
    <location>
        <begin position="54"/>
        <end position="151"/>
    </location>
</feature>
<sequence length="781" mass="88446">METIAGRSLALAELMAEGRIPDDGTSLSALNNNHHPEMSSISLGFLKAFSAGPESGQISHASSLESLDSSPGSLLNHMGSQEPDDGSTSCSEDSFEMSSTCSTRDTPGHSPQREGTSSSFTSGGSEYKLDPESSVAPSREGSSGRDSVVGTLPSTSSLLLLRRPPSTSISMDSFLLKDRITNLRESVDELDTNMPTLDFDRLEKQLQSAAKEREDSERRWLGEEVRKRLATQIDTYSSPSPMLTNRQNRPMGMRLQTGMNLQVCYINELSETSEAASSSESDEECRMSKSRSVPCLKSKAKREDPIVNELRRRAEEGQKLDPAERQRLLNAETNVVLAKSKEAGAKTLEDYRRTKSRACEIPRQSRQLLSRLSTSEIQEILDKIQNAIATKNHQLVSLLIERDTLHMEHDSLLVDIEDFQEHEADAPALDFQKLLKSQENLGKEPILQELPERRSQNGNVRSDVAFVVLVRDRHNITEYEFAQMTVRCYAESRGIPYFLVDETPENREGCGMEDQMYRRHCILANVMAATNHKWFVMFDADMGIINPRQKIDRFIPKDDATFLVLTNRVMNSEIMTGSYIVRNDKRGRGFLNFWASGDTNYTGLVGSDNAAVHSTLIRKYLPHLEADLKKCETWWRSATAFCRLFLYEVCVRDLLDEHEIPGIQFLPKTYSYVRDGWLTNGKFSDDDFVFHNWKNSVKNNRKAFGTWEFQFDDSAFSDLSWCNTSQSAGELWRYKDGFAVGKDVIRKRLDVWIKNTGTERRRQTRQYQTFNASASIVKNCK</sequence>
<gene>
    <name evidence="3" type="ORF">MSPICULIGERA_LOCUS1413</name>
</gene>
<feature type="compositionally biased region" description="Polar residues" evidence="1">
    <location>
        <begin position="86"/>
        <end position="105"/>
    </location>
</feature>
<evidence type="ECO:0000259" key="2">
    <source>
        <dbReference type="Pfam" id="PF10148"/>
    </source>
</evidence>
<dbReference type="Proteomes" id="UP001177023">
    <property type="component" value="Unassembled WGS sequence"/>
</dbReference>
<accession>A0AA36C5G2</accession>
<dbReference type="AlphaFoldDB" id="A0AA36C5G2"/>
<evidence type="ECO:0000313" key="4">
    <source>
        <dbReference type="Proteomes" id="UP001177023"/>
    </source>
</evidence>
<dbReference type="InterPro" id="IPR015649">
    <property type="entry name" value="SCHIP_1_C"/>
</dbReference>
<feature type="compositionally biased region" description="Low complexity" evidence="1">
    <location>
        <begin position="115"/>
        <end position="125"/>
    </location>
</feature>
<dbReference type="Gene3D" id="3.90.550.10">
    <property type="entry name" value="Spore Coat Polysaccharide Biosynthesis Protein SpsA, Chain A"/>
    <property type="match status" value="1"/>
</dbReference>
<protein>
    <recommendedName>
        <fullName evidence="2">Schwannomin interacting protein 1 C-terminal domain-containing protein</fullName>
    </recommendedName>
</protein>
<reference evidence="3" key="1">
    <citation type="submission" date="2023-06" db="EMBL/GenBank/DDBJ databases">
        <authorList>
            <person name="Delattre M."/>
        </authorList>
    </citation>
    <scope>NUCLEOTIDE SEQUENCE</scope>
    <source>
        <strain evidence="3">AF72</strain>
    </source>
</reference>
<dbReference type="PANTHER" id="PTHR31562:SF2">
    <property type="entry name" value="NUCLEOTIDE-DIPHOSPHO-SUGAR TRANSFERASE"/>
    <property type="match status" value="1"/>
</dbReference>
<feature type="compositionally biased region" description="Low complexity" evidence="1">
    <location>
        <begin position="59"/>
        <end position="75"/>
    </location>
</feature>
<comment type="caution">
    <text evidence="3">The sequence shown here is derived from an EMBL/GenBank/DDBJ whole genome shotgun (WGS) entry which is preliminary data.</text>
</comment>
<dbReference type="Pfam" id="PF10148">
    <property type="entry name" value="SCHIP-1_C"/>
    <property type="match status" value="1"/>
</dbReference>
<dbReference type="InterPro" id="IPR029044">
    <property type="entry name" value="Nucleotide-diphossugar_trans"/>
</dbReference>
<evidence type="ECO:0000256" key="1">
    <source>
        <dbReference type="SAM" id="MobiDB-lite"/>
    </source>
</evidence>
<feature type="non-terminal residue" evidence="3">
    <location>
        <position position="781"/>
    </location>
</feature>
<organism evidence="3 4">
    <name type="scientific">Mesorhabditis spiculigera</name>
    <dbReference type="NCBI Taxonomy" id="96644"/>
    <lineage>
        <taxon>Eukaryota</taxon>
        <taxon>Metazoa</taxon>
        <taxon>Ecdysozoa</taxon>
        <taxon>Nematoda</taxon>
        <taxon>Chromadorea</taxon>
        <taxon>Rhabditida</taxon>
        <taxon>Rhabditina</taxon>
        <taxon>Rhabditomorpha</taxon>
        <taxon>Rhabditoidea</taxon>
        <taxon>Rhabditidae</taxon>
        <taxon>Mesorhabditinae</taxon>
        <taxon>Mesorhabditis</taxon>
    </lineage>
</organism>
<dbReference type="Pfam" id="PF03314">
    <property type="entry name" value="DUF273"/>
    <property type="match status" value="1"/>
</dbReference>
<dbReference type="EMBL" id="CATQJA010000396">
    <property type="protein sequence ID" value="CAJ0559924.1"/>
    <property type="molecule type" value="Genomic_DNA"/>
</dbReference>
<keyword evidence="4" id="KW-1185">Reference proteome</keyword>
<dbReference type="InterPro" id="IPR004988">
    <property type="entry name" value="DUF273"/>
</dbReference>
<feature type="domain" description="Schwannomin interacting protein 1 C-terminal" evidence="2">
    <location>
        <begin position="223"/>
        <end position="422"/>
    </location>
</feature>
<evidence type="ECO:0000313" key="3">
    <source>
        <dbReference type="EMBL" id="CAJ0559924.1"/>
    </source>
</evidence>
<name>A0AA36C5G2_9BILA</name>
<dbReference type="PANTHER" id="PTHR31562">
    <property type="entry name" value="PROTEIN CBG18972"/>
    <property type="match status" value="1"/>
</dbReference>